<proteinExistence type="predicted"/>
<dbReference type="InterPro" id="IPR036702">
    <property type="entry name" value="ComB-like_sf"/>
</dbReference>
<dbReference type="GO" id="GO:0000287">
    <property type="term" value="F:magnesium ion binding"/>
    <property type="evidence" value="ECO:0007669"/>
    <property type="project" value="InterPro"/>
</dbReference>
<comment type="caution">
    <text evidence="2">The sequence shown here is derived from an EMBL/GenBank/DDBJ whole genome shotgun (WGS) entry which is preliminary data.</text>
</comment>
<dbReference type="GO" id="GO:0050532">
    <property type="term" value="F:2-phosphosulfolactate phosphatase activity"/>
    <property type="evidence" value="ECO:0007669"/>
    <property type="project" value="InterPro"/>
</dbReference>
<accession>A0A852T016</accession>
<evidence type="ECO:0000256" key="1">
    <source>
        <dbReference type="ARBA" id="ARBA00021948"/>
    </source>
</evidence>
<name>A0A852T016_9MICO</name>
<protein>
    <recommendedName>
        <fullName evidence="1">Probable 2-phosphosulfolactate phosphatase</fullName>
    </recommendedName>
</protein>
<dbReference type="AlphaFoldDB" id="A0A852T016"/>
<sequence length="205" mass="20286">MTQPASLDSDTIRSAIDGAVPAAHRQAKYQVRFDWSAEGAAAVAADADVVVWVDALADAPAPELPGDGAVLAAGLTDASAVARWILAEQVRLGRRAMIALVAAGGATPSGATRFAVEDLLAAGAVVDALASVGIDYSSPEAAAACAAFTGLRGAVAHLLTASVSGQERVAAGAVPADIAPAGRLDASDAVTVLRAPRQNGAPAAE</sequence>
<evidence type="ECO:0000313" key="3">
    <source>
        <dbReference type="Proteomes" id="UP000589620"/>
    </source>
</evidence>
<organism evidence="2 3">
    <name type="scientific">Leifsonia soli</name>
    <dbReference type="NCBI Taxonomy" id="582665"/>
    <lineage>
        <taxon>Bacteria</taxon>
        <taxon>Bacillati</taxon>
        <taxon>Actinomycetota</taxon>
        <taxon>Actinomycetes</taxon>
        <taxon>Micrococcales</taxon>
        <taxon>Microbacteriaceae</taxon>
        <taxon>Leifsonia</taxon>
    </lineage>
</organism>
<reference evidence="2 3" key="1">
    <citation type="submission" date="2020-07" db="EMBL/GenBank/DDBJ databases">
        <title>Sequencing the genomes of 1000 actinobacteria strains.</title>
        <authorList>
            <person name="Klenk H.-P."/>
        </authorList>
    </citation>
    <scope>NUCLEOTIDE SEQUENCE [LARGE SCALE GENOMIC DNA]</scope>
    <source>
        <strain evidence="2 3">DSM 23871</strain>
    </source>
</reference>
<evidence type="ECO:0000313" key="2">
    <source>
        <dbReference type="EMBL" id="NYD74487.1"/>
    </source>
</evidence>
<dbReference type="Pfam" id="PF04029">
    <property type="entry name" value="2-ph_phosp"/>
    <property type="match status" value="1"/>
</dbReference>
<dbReference type="SUPFAM" id="SSF142823">
    <property type="entry name" value="ComB-like"/>
    <property type="match status" value="1"/>
</dbReference>
<dbReference type="Proteomes" id="UP000589620">
    <property type="component" value="Unassembled WGS sequence"/>
</dbReference>
<dbReference type="RefSeq" id="WP_179456358.1">
    <property type="nucleotide sequence ID" value="NZ_BAAAPX010000001.1"/>
</dbReference>
<dbReference type="Gene3D" id="3.90.1560.10">
    <property type="entry name" value="ComB-like"/>
    <property type="match status" value="1"/>
</dbReference>
<dbReference type="EMBL" id="JACCBJ010000001">
    <property type="protein sequence ID" value="NYD74487.1"/>
    <property type="molecule type" value="Genomic_DNA"/>
</dbReference>
<dbReference type="InterPro" id="IPR005238">
    <property type="entry name" value="ComB-like"/>
</dbReference>
<keyword evidence="3" id="KW-1185">Reference proteome</keyword>
<gene>
    <name evidence="2" type="ORF">BJ963_002006</name>
</gene>